<dbReference type="NCBIfam" id="TIGR02734">
    <property type="entry name" value="crtI_fam"/>
    <property type="match status" value="1"/>
</dbReference>
<name>A0A2T3HQ88_9SPHI</name>
<dbReference type="InterPro" id="IPR054840">
    <property type="entry name" value="hydcarot_desat_CrtD"/>
</dbReference>
<organism evidence="7 8">
    <name type="scientific">Pedobacter yulinensis</name>
    <dbReference type="NCBI Taxonomy" id="2126353"/>
    <lineage>
        <taxon>Bacteria</taxon>
        <taxon>Pseudomonadati</taxon>
        <taxon>Bacteroidota</taxon>
        <taxon>Sphingobacteriia</taxon>
        <taxon>Sphingobacteriales</taxon>
        <taxon>Sphingobacteriaceae</taxon>
        <taxon>Pedobacter</taxon>
    </lineage>
</organism>
<reference evidence="7 8" key="1">
    <citation type="submission" date="2018-03" db="EMBL/GenBank/DDBJ databases">
        <authorList>
            <person name="Keele B.F."/>
        </authorList>
    </citation>
    <scope>NUCLEOTIDE SEQUENCE [LARGE SCALE GENOMIC DNA]</scope>
    <source>
        <strain evidence="7 8">YL28-9</strain>
    </source>
</reference>
<evidence type="ECO:0000256" key="2">
    <source>
        <dbReference type="ARBA" id="ARBA00006046"/>
    </source>
</evidence>
<accession>A0A2T3HQ88</accession>
<evidence type="ECO:0000256" key="1">
    <source>
        <dbReference type="ARBA" id="ARBA00004829"/>
    </source>
</evidence>
<dbReference type="Gene3D" id="3.50.50.60">
    <property type="entry name" value="FAD/NAD(P)-binding domain"/>
    <property type="match status" value="2"/>
</dbReference>
<dbReference type="AlphaFoldDB" id="A0A2T3HQ88"/>
<keyword evidence="4 5" id="KW-0560">Oxidoreductase</keyword>
<evidence type="ECO:0000313" key="8">
    <source>
        <dbReference type="Proteomes" id="UP000240912"/>
    </source>
</evidence>
<gene>
    <name evidence="7" type="ORF">C7T94_00355</name>
</gene>
<dbReference type="InterPro" id="IPR014105">
    <property type="entry name" value="Carotenoid/retinoid_OxRdtase"/>
</dbReference>
<dbReference type="OrthoDB" id="9774675at2"/>
<dbReference type="Proteomes" id="UP000240912">
    <property type="component" value="Unassembled WGS sequence"/>
</dbReference>
<evidence type="ECO:0000259" key="6">
    <source>
        <dbReference type="Pfam" id="PF01593"/>
    </source>
</evidence>
<dbReference type="EMBL" id="PYLS01000001">
    <property type="protein sequence ID" value="PST84624.1"/>
    <property type="molecule type" value="Genomic_DNA"/>
</dbReference>
<dbReference type="PANTHER" id="PTHR43734">
    <property type="entry name" value="PHYTOENE DESATURASE"/>
    <property type="match status" value="1"/>
</dbReference>
<evidence type="ECO:0000256" key="5">
    <source>
        <dbReference type="RuleBase" id="RU362075"/>
    </source>
</evidence>
<proteinExistence type="inferred from homology"/>
<evidence type="ECO:0000313" key="7">
    <source>
        <dbReference type="EMBL" id="PST84624.1"/>
    </source>
</evidence>
<comment type="similarity">
    <text evidence="2 5">Belongs to the carotenoid/retinoid oxidoreductase family.</text>
</comment>
<evidence type="ECO:0000256" key="4">
    <source>
        <dbReference type="ARBA" id="ARBA00023002"/>
    </source>
</evidence>
<evidence type="ECO:0000256" key="3">
    <source>
        <dbReference type="ARBA" id="ARBA00022746"/>
    </source>
</evidence>
<dbReference type="InterPro" id="IPR002937">
    <property type="entry name" value="Amino_oxidase"/>
</dbReference>
<dbReference type="NCBIfam" id="NF042421">
    <property type="entry name" value="hydcarot_desat_CrtD"/>
    <property type="match status" value="1"/>
</dbReference>
<comment type="caution">
    <text evidence="7">The sequence shown here is derived from an EMBL/GenBank/DDBJ whole genome shotgun (WGS) entry which is preliminary data.</text>
</comment>
<dbReference type="Pfam" id="PF01593">
    <property type="entry name" value="Amino_oxidase"/>
    <property type="match status" value="1"/>
</dbReference>
<dbReference type="PANTHER" id="PTHR43734:SF7">
    <property type="entry name" value="4,4'-DIAPONEUROSPORENE OXYGENASE"/>
    <property type="match status" value="1"/>
</dbReference>
<comment type="pathway">
    <text evidence="1 5">Carotenoid biosynthesis.</text>
</comment>
<dbReference type="SUPFAM" id="SSF51905">
    <property type="entry name" value="FAD/NAD(P)-binding domain"/>
    <property type="match status" value="1"/>
</dbReference>
<keyword evidence="8" id="KW-1185">Reference proteome</keyword>
<keyword evidence="3 5" id="KW-0125">Carotenoid biosynthesis</keyword>
<sequence>MNQQDKPRAIIVGAGIGGLAAAIRLSVKGYQVTVFESGAAPGGKLAELQGAGFRFDAGPSLFTMPLYVDELFTLAGKDPRAYFRYQKLEEICRYFYEDGLRLTAWSDTEKLISEFSTKTAATPEEVSRFLEKSKEIYDITHRVFLERSLHKVSSYLHTDTFRSMARFGAIDAFRSQNEANESFFSDRRLVQLFNRYATYNGSNPYQAPATLNVIPHFENHFGAYLPEGGMYSIVRALERLAGELGTTFYYNEPVNEILIVNKKAVGVVTAGGTHAAAVVVSNLDVWFTYRKLLRGIPAPEKLLAQQRSSSALIFYWGINRRFETTGLHNIFFSADYRAEFDSIWKAQQVSADPTIYLNITSKMLPEDAPAGCENWFVMINVPAANGQDWQAIVRTARASMISKLSRLLGTELEPHIVYERVLDPLTIESRTGSFQGSLYGNSSNSRFSAFLRHPNFSRKIRNLYFCGGSVHPGGGIPLALLSAKIAADCVQPH</sequence>
<dbReference type="GO" id="GO:0016491">
    <property type="term" value="F:oxidoreductase activity"/>
    <property type="evidence" value="ECO:0007669"/>
    <property type="project" value="UniProtKB-KW"/>
</dbReference>
<protein>
    <submittedName>
        <fullName evidence="7">Phytoene desaturase</fullName>
    </submittedName>
</protein>
<dbReference type="GO" id="GO:0016117">
    <property type="term" value="P:carotenoid biosynthetic process"/>
    <property type="evidence" value="ECO:0007669"/>
    <property type="project" value="UniProtKB-KW"/>
</dbReference>
<dbReference type="InterPro" id="IPR036188">
    <property type="entry name" value="FAD/NAD-bd_sf"/>
</dbReference>
<feature type="domain" description="Amine oxidase" evidence="6">
    <location>
        <begin position="16"/>
        <end position="490"/>
    </location>
</feature>
<dbReference type="RefSeq" id="WP_107212575.1">
    <property type="nucleotide sequence ID" value="NZ_KZ686268.1"/>
</dbReference>